<reference evidence="1" key="1">
    <citation type="submission" date="2018-11" db="EMBL/GenBank/DDBJ databases">
        <title>The sequence and de novo assembly of Larimichthys crocea genome using PacBio and Hi-C technologies.</title>
        <authorList>
            <person name="Xu P."/>
            <person name="Chen B."/>
            <person name="Zhou Z."/>
            <person name="Ke Q."/>
            <person name="Wu Y."/>
            <person name="Bai H."/>
            <person name="Pu F."/>
        </authorList>
    </citation>
    <scope>NUCLEOTIDE SEQUENCE</scope>
    <source>
        <tissue evidence="1">Muscle</tissue>
    </source>
</reference>
<evidence type="ECO:0000313" key="2">
    <source>
        <dbReference type="Proteomes" id="UP000793456"/>
    </source>
</evidence>
<proteinExistence type="predicted"/>
<evidence type="ECO:0000313" key="1">
    <source>
        <dbReference type="EMBL" id="TMS04213.1"/>
    </source>
</evidence>
<protein>
    <submittedName>
        <fullName evidence="1">Uncharacterized protein</fullName>
    </submittedName>
</protein>
<organism evidence="1 2">
    <name type="scientific">Larimichthys crocea</name>
    <name type="common">Large yellow croaker</name>
    <name type="synonym">Pseudosciaena crocea</name>
    <dbReference type="NCBI Taxonomy" id="215358"/>
    <lineage>
        <taxon>Eukaryota</taxon>
        <taxon>Metazoa</taxon>
        <taxon>Chordata</taxon>
        <taxon>Craniata</taxon>
        <taxon>Vertebrata</taxon>
        <taxon>Euteleostomi</taxon>
        <taxon>Actinopterygii</taxon>
        <taxon>Neopterygii</taxon>
        <taxon>Teleostei</taxon>
        <taxon>Neoteleostei</taxon>
        <taxon>Acanthomorphata</taxon>
        <taxon>Eupercaria</taxon>
        <taxon>Sciaenidae</taxon>
        <taxon>Larimichthys</taxon>
    </lineage>
</organism>
<gene>
    <name evidence="1" type="ORF">E3U43_009370</name>
</gene>
<dbReference type="EMBL" id="CM011694">
    <property type="protein sequence ID" value="TMS04213.1"/>
    <property type="molecule type" value="Genomic_DNA"/>
</dbReference>
<comment type="caution">
    <text evidence="1">The sequence shown here is derived from an EMBL/GenBank/DDBJ whole genome shotgun (WGS) entry which is preliminary data.</text>
</comment>
<keyword evidence="2" id="KW-1185">Reference proteome</keyword>
<dbReference type="Proteomes" id="UP000793456">
    <property type="component" value="Chromosome XXI"/>
</dbReference>
<name>A0ACD3QAR2_LARCR</name>
<accession>A0ACD3QAR2</accession>
<sequence>MGSQVVQTLRQGVWASLTGGWYHDPDQNKFNNSCHLYLWIFLLMLPLSLHLALPPTTMALSIYCTSITVFFILIKMANYRLHLMFDEGEAVIRSSLSDLSKAPEKKSNASDSCLPANIRKSSTVPDSVAMTMLARKRPSPVIQVTVKQTETDPGLIGVDCPKSDEVVKTVDGQTDNAAEERPVEGGLHPSPDPSPDDLSSPNPDQAAPLLQAQQRPPSRAEREEMRPGSASGTGKMDAEIIETVPVKEGVDNQSSEREKSEQERTTEKDSEQDKIEKEKDFEDKEAADRETADEGLPPSKGSEDESEEESEGQKEPPDANNNSLETPQDHQDDLIDIPEASAQVEPVEETYCSDEIEVVLVDNSGPGPVSARLDDSDTVKIIITMSCDPQTAAQLEESVKQSLLENAQAQKDAGECHIKIPVITFDSPEEEKQEMEDGEEATVLEDDSTLKHTTSQSEEFHLCRETTSSEFTTLECPDPEQEHVGLQMTNDSTPSPQLTNDNSSSGIDVHSHPDDTDPLDPNVDSQGFLRLPPALARYGPGGRTHIPRAEHGQWERCRVAFWPLT</sequence>